<evidence type="ECO:0000256" key="1">
    <source>
        <dbReference type="SAM" id="MobiDB-lite"/>
    </source>
</evidence>
<accession>A0A7S2RK78</accession>
<feature type="compositionally biased region" description="Basic and acidic residues" evidence="1">
    <location>
        <begin position="98"/>
        <end position="122"/>
    </location>
</feature>
<name>A0A7S2RK78_9STRA</name>
<dbReference type="EMBL" id="HBHK01007097">
    <property type="protein sequence ID" value="CAD9673515.1"/>
    <property type="molecule type" value="Transcribed_RNA"/>
</dbReference>
<protein>
    <submittedName>
        <fullName evidence="3">Uncharacterized protein</fullName>
    </submittedName>
</protein>
<organism evidence="3">
    <name type="scientific">Mucochytrium quahogii</name>
    <dbReference type="NCBI Taxonomy" id="96639"/>
    <lineage>
        <taxon>Eukaryota</taxon>
        <taxon>Sar</taxon>
        <taxon>Stramenopiles</taxon>
        <taxon>Bigyra</taxon>
        <taxon>Labyrinthulomycetes</taxon>
        <taxon>Thraustochytrida</taxon>
        <taxon>Thraustochytriidae</taxon>
        <taxon>Mucochytrium</taxon>
    </lineage>
</organism>
<reference evidence="3" key="1">
    <citation type="submission" date="2021-01" db="EMBL/GenBank/DDBJ databases">
        <authorList>
            <person name="Corre E."/>
            <person name="Pelletier E."/>
            <person name="Niang G."/>
            <person name="Scheremetjew M."/>
            <person name="Finn R."/>
            <person name="Kale V."/>
            <person name="Holt S."/>
            <person name="Cochrane G."/>
            <person name="Meng A."/>
            <person name="Brown T."/>
            <person name="Cohen L."/>
        </authorList>
    </citation>
    <scope>NUCLEOTIDE SEQUENCE</scope>
    <source>
        <strain evidence="3">NY070348D</strain>
    </source>
</reference>
<sequence length="215" mass="24353">MWNLQRIITLVLIVLATIALAVKTNILEFAKLEGNLDQKQVTSCQIANYETSRPSPANRAKCSGARLEIVSDRHQEDRVATNFLELVHQNAAATTMHSDYDSRPKKSASEEGKQNPLHSDSEKKPKKLNFYVFGEFSFEDSPGTYALGFGQGSYKATYRTNNWWFGGPSCNCKTPFINETIYRGRCICFSTDRNHSIYLEARDTYKLFLLSSKIS</sequence>
<dbReference type="AlphaFoldDB" id="A0A7S2RK78"/>
<feature type="region of interest" description="Disordered" evidence="1">
    <location>
        <begin position="95"/>
        <end position="122"/>
    </location>
</feature>
<feature type="signal peptide" evidence="2">
    <location>
        <begin position="1"/>
        <end position="21"/>
    </location>
</feature>
<proteinExistence type="predicted"/>
<keyword evidence="2" id="KW-0732">Signal</keyword>
<evidence type="ECO:0000313" key="3">
    <source>
        <dbReference type="EMBL" id="CAD9673515.1"/>
    </source>
</evidence>
<feature type="chain" id="PRO_5030640460" evidence="2">
    <location>
        <begin position="22"/>
        <end position="215"/>
    </location>
</feature>
<evidence type="ECO:0000256" key="2">
    <source>
        <dbReference type="SAM" id="SignalP"/>
    </source>
</evidence>
<gene>
    <name evidence="3" type="ORF">QSP1433_LOCUS4340</name>
</gene>